<dbReference type="AlphaFoldDB" id="A0A6J7A0C1"/>
<sequence>MGRRPRAGRRSGSAGFALKAGTLARPAALLRVLPIGATRYRAPPTQIVAKTVLVSVAYASLPDAGYA</sequence>
<organism evidence="1">
    <name type="scientific">freshwater metagenome</name>
    <dbReference type="NCBI Taxonomy" id="449393"/>
    <lineage>
        <taxon>unclassified sequences</taxon>
        <taxon>metagenomes</taxon>
        <taxon>ecological metagenomes</taxon>
    </lineage>
</organism>
<dbReference type="EMBL" id="CAFABK010000015">
    <property type="protein sequence ID" value="CAB4826327.1"/>
    <property type="molecule type" value="Genomic_DNA"/>
</dbReference>
<name>A0A6J7A0C1_9ZZZZ</name>
<accession>A0A6J7A0C1</accession>
<protein>
    <submittedName>
        <fullName evidence="1">Unannotated protein</fullName>
    </submittedName>
</protein>
<proteinExistence type="predicted"/>
<gene>
    <name evidence="1" type="ORF">UFOPK3204_00524</name>
</gene>
<reference evidence="1" key="1">
    <citation type="submission" date="2020-05" db="EMBL/GenBank/DDBJ databases">
        <authorList>
            <person name="Chiriac C."/>
            <person name="Salcher M."/>
            <person name="Ghai R."/>
            <person name="Kavagutti S V."/>
        </authorList>
    </citation>
    <scope>NUCLEOTIDE SEQUENCE</scope>
</reference>
<evidence type="ECO:0000313" key="1">
    <source>
        <dbReference type="EMBL" id="CAB4826327.1"/>
    </source>
</evidence>